<accession>A0ACB7WCD6</accession>
<name>A0ACB7WCD6_DIOAL</name>
<dbReference type="Proteomes" id="UP000827976">
    <property type="component" value="Chromosome 4"/>
</dbReference>
<protein>
    <submittedName>
        <fullName evidence="1">Matrilin coiled-coil trimerization domain-containing protein</fullName>
    </submittedName>
</protein>
<comment type="caution">
    <text evidence="1">The sequence shown here is derived from an EMBL/GenBank/DDBJ whole genome shotgun (WGS) entry which is preliminary data.</text>
</comment>
<dbReference type="EMBL" id="CM037014">
    <property type="protein sequence ID" value="KAH7685705.1"/>
    <property type="molecule type" value="Genomic_DNA"/>
</dbReference>
<gene>
    <name evidence="1" type="ORF">IHE45_04G057700</name>
</gene>
<evidence type="ECO:0000313" key="1">
    <source>
        <dbReference type="EMBL" id="KAH7685705.1"/>
    </source>
</evidence>
<keyword evidence="2" id="KW-1185">Reference proteome</keyword>
<sequence>MMSTLERKEGGKCQKGDEGDGGSPATVSTTTTTTNITMPDGQVLTLSDFISRFDEAAKRRVEVMKQKLMYMEMQMEAIENEMSKANGSSNWN</sequence>
<reference evidence="2" key="1">
    <citation type="journal article" date="2022" name="Nat. Commun.">
        <title>Chromosome evolution and the genetic basis of agronomically important traits in greater yam.</title>
        <authorList>
            <person name="Bredeson J.V."/>
            <person name="Lyons J.B."/>
            <person name="Oniyinde I.O."/>
            <person name="Okereke N.R."/>
            <person name="Kolade O."/>
            <person name="Nnabue I."/>
            <person name="Nwadili C.O."/>
            <person name="Hribova E."/>
            <person name="Parker M."/>
            <person name="Nwogha J."/>
            <person name="Shu S."/>
            <person name="Carlson J."/>
            <person name="Kariba R."/>
            <person name="Muthemba S."/>
            <person name="Knop K."/>
            <person name="Barton G.J."/>
            <person name="Sherwood A.V."/>
            <person name="Lopez-Montes A."/>
            <person name="Asiedu R."/>
            <person name="Jamnadass R."/>
            <person name="Muchugi A."/>
            <person name="Goodstein D."/>
            <person name="Egesi C.N."/>
            <person name="Featherston J."/>
            <person name="Asfaw A."/>
            <person name="Simpson G.G."/>
            <person name="Dolezel J."/>
            <person name="Hendre P.S."/>
            <person name="Van Deynze A."/>
            <person name="Kumar P.L."/>
            <person name="Obidiegwu J.E."/>
            <person name="Bhattacharjee R."/>
            <person name="Rokhsar D.S."/>
        </authorList>
    </citation>
    <scope>NUCLEOTIDE SEQUENCE [LARGE SCALE GENOMIC DNA]</scope>
    <source>
        <strain evidence="2">cv. TDa95/00328</strain>
    </source>
</reference>
<evidence type="ECO:0000313" key="2">
    <source>
        <dbReference type="Proteomes" id="UP000827976"/>
    </source>
</evidence>
<proteinExistence type="predicted"/>
<organism evidence="1 2">
    <name type="scientific">Dioscorea alata</name>
    <name type="common">Purple yam</name>
    <dbReference type="NCBI Taxonomy" id="55571"/>
    <lineage>
        <taxon>Eukaryota</taxon>
        <taxon>Viridiplantae</taxon>
        <taxon>Streptophyta</taxon>
        <taxon>Embryophyta</taxon>
        <taxon>Tracheophyta</taxon>
        <taxon>Spermatophyta</taxon>
        <taxon>Magnoliopsida</taxon>
        <taxon>Liliopsida</taxon>
        <taxon>Dioscoreales</taxon>
        <taxon>Dioscoreaceae</taxon>
        <taxon>Dioscorea</taxon>
    </lineage>
</organism>